<dbReference type="AlphaFoldDB" id="A0A6P5ZMB4"/>
<gene>
    <name evidence="2" type="primary">LOC111302008</name>
</gene>
<dbReference type="RefSeq" id="XP_022753687.1">
    <property type="nucleotide sequence ID" value="XM_022897952.1"/>
</dbReference>
<evidence type="ECO:0000313" key="2">
    <source>
        <dbReference type="RefSeq" id="XP_022753687.1"/>
    </source>
</evidence>
<dbReference type="KEGG" id="dzi:111302008"/>
<dbReference type="Proteomes" id="UP000515121">
    <property type="component" value="Unplaced"/>
</dbReference>
<evidence type="ECO:0000313" key="1">
    <source>
        <dbReference type="Proteomes" id="UP000515121"/>
    </source>
</evidence>
<reference evidence="2" key="1">
    <citation type="submission" date="2025-08" db="UniProtKB">
        <authorList>
            <consortium name="RefSeq"/>
        </authorList>
    </citation>
    <scope>IDENTIFICATION</scope>
    <source>
        <tissue evidence="2">Fruit stalk</tissue>
    </source>
</reference>
<keyword evidence="1" id="KW-1185">Reference proteome</keyword>
<accession>A0A6P5ZMB4</accession>
<dbReference type="GeneID" id="111302008"/>
<dbReference type="PANTHER" id="PTHR33220:SF5">
    <property type="entry name" value="RRNA INTRON-ENCODED HOMING ENDONUCLEASE"/>
    <property type="match status" value="1"/>
</dbReference>
<proteinExistence type="predicted"/>
<dbReference type="PANTHER" id="PTHR33220">
    <property type="entry name" value="BNAA09G04420D PROTEIN"/>
    <property type="match status" value="1"/>
</dbReference>
<name>A0A6P5ZMB4_DURZI</name>
<sequence>MAIRVLINRDSQGHSYFIVKFLTINDAKQGSMDATFRTPLTAYKKLKSLGFSIAWPFLVSGAICLFNSINERDLSLLTSYVKHESHQGIKMKKSVSAIIISSYCMHGWHRDSFCHEKLKQLSTMDISTLASMKNIVKYDTWCEIQNPMSHRVFECKFHPKPLGQGPDCLGVMHHHPL</sequence>
<organism evidence="1 2">
    <name type="scientific">Durio zibethinus</name>
    <name type="common">Durian</name>
    <dbReference type="NCBI Taxonomy" id="66656"/>
    <lineage>
        <taxon>Eukaryota</taxon>
        <taxon>Viridiplantae</taxon>
        <taxon>Streptophyta</taxon>
        <taxon>Embryophyta</taxon>
        <taxon>Tracheophyta</taxon>
        <taxon>Spermatophyta</taxon>
        <taxon>Magnoliopsida</taxon>
        <taxon>eudicotyledons</taxon>
        <taxon>Gunneridae</taxon>
        <taxon>Pentapetalae</taxon>
        <taxon>rosids</taxon>
        <taxon>malvids</taxon>
        <taxon>Malvales</taxon>
        <taxon>Malvaceae</taxon>
        <taxon>Helicteroideae</taxon>
        <taxon>Durio</taxon>
    </lineage>
</organism>
<dbReference type="OrthoDB" id="1932795at2759"/>
<protein>
    <submittedName>
        <fullName evidence="2">Uncharacterized protein LOC111302008</fullName>
    </submittedName>
</protein>